<feature type="compositionally biased region" description="Polar residues" evidence="7">
    <location>
        <begin position="1"/>
        <end position="14"/>
    </location>
</feature>
<feature type="compositionally biased region" description="Polar residues" evidence="7">
    <location>
        <begin position="237"/>
        <end position="252"/>
    </location>
</feature>
<dbReference type="Gene3D" id="2.60.40.10">
    <property type="entry name" value="Immunoglobulins"/>
    <property type="match status" value="1"/>
</dbReference>
<dbReference type="PANTHER" id="PTHR47091">
    <property type="entry name" value="ALPHA-PROTEIN KINASE 2-RELATED"/>
    <property type="match status" value="1"/>
</dbReference>
<dbReference type="Ensembl" id="ENSFHET00000013415.1">
    <property type="protein sequence ID" value="ENSFHEP00000001722.1"/>
    <property type="gene ID" value="ENSFHEG00000002469.1"/>
</dbReference>
<evidence type="ECO:0000313" key="9">
    <source>
        <dbReference type="Ensembl" id="ENSFHEP00000001722.1"/>
    </source>
</evidence>
<feature type="compositionally biased region" description="Basic and acidic residues" evidence="7">
    <location>
        <begin position="351"/>
        <end position="376"/>
    </location>
</feature>
<reference evidence="9" key="1">
    <citation type="submission" date="2025-08" db="UniProtKB">
        <authorList>
            <consortium name="Ensembl"/>
        </authorList>
    </citation>
    <scope>IDENTIFICATION</scope>
</reference>
<evidence type="ECO:0000256" key="4">
    <source>
        <dbReference type="ARBA" id="ARBA00023319"/>
    </source>
</evidence>
<comment type="catalytic activity">
    <reaction evidence="6">
        <text>L-seryl-[protein] + ATP = O-phospho-L-seryl-[protein] + ADP + H(+)</text>
        <dbReference type="Rhea" id="RHEA:17989"/>
        <dbReference type="Rhea" id="RHEA-COMP:9863"/>
        <dbReference type="Rhea" id="RHEA-COMP:11604"/>
        <dbReference type="ChEBI" id="CHEBI:15378"/>
        <dbReference type="ChEBI" id="CHEBI:29999"/>
        <dbReference type="ChEBI" id="CHEBI:30616"/>
        <dbReference type="ChEBI" id="CHEBI:83421"/>
        <dbReference type="ChEBI" id="CHEBI:456216"/>
        <dbReference type="EC" id="2.7.11.1"/>
    </reaction>
</comment>
<feature type="region of interest" description="Disordered" evidence="7">
    <location>
        <begin position="171"/>
        <end position="415"/>
    </location>
</feature>
<evidence type="ECO:0000313" key="10">
    <source>
        <dbReference type="Proteomes" id="UP000265000"/>
    </source>
</evidence>
<feature type="compositionally biased region" description="Polar residues" evidence="7">
    <location>
        <begin position="270"/>
        <end position="287"/>
    </location>
</feature>
<comment type="catalytic activity">
    <reaction evidence="5">
        <text>L-threonyl-[protein] + ATP = O-phospho-L-threonyl-[protein] + ADP + H(+)</text>
        <dbReference type="Rhea" id="RHEA:46608"/>
        <dbReference type="Rhea" id="RHEA-COMP:11060"/>
        <dbReference type="Rhea" id="RHEA-COMP:11605"/>
        <dbReference type="ChEBI" id="CHEBI:15378"/>
        <dbReference type="ChEBI" id="CHEBI:30013"/>
        <dbReference type="ChEBI" id="CHEBI:30616"/>
        <dbReference type="ChEBI" id="CHEBI:61977"/>
        <dbReference type="ChEBI" id="CHEBI:456216"/>
        <dbReference type="EC" id="2.7.11.1"/>
    </reaction>
</comment>
<dbReference type="SUPFAM" id="SSF48726">
    <property type="entry name" value="Immunoglobulin"/>
    <property type="match status" value="1"/>
</dbReference>
<keyword evidence="4" id="KW-0393">Immunoglobulin domain</keyword>
<dbReference type="InterPro" id="IPR036179">
    <property type="entry name" value="Ig-like_dom_sf"/>
</dbReference>
<feature type="compositionally biased region" description="Polar residues" evidence="7">
    <location>
        <begin position="405"/>
        <end position="415"/>
    </location>
</feature>
<dbReference type="GO" id="GO:0055013">
    <property type="term" value="P:cardiac muscle cell development"/>
    <property type="evidence" value="ECO:0007669"/>
    <property type="project" value="TreeGrafter"/>
</dbReference>
<feature type="compositionally biased region" description="Basic and acidic residues" evidence="7">
    <location>
        <begin position="175"/>
        <end position="202"/>
    </location>
</feature>
<dbReference type="Proteomes" id="UP000265000">
    <property type="component" value="Unplaced"/>
</dbReference>
<dbReference type="GO" id="GO:0004674">
    <property type="term" value="F:protein serine/threonine kinase activity"/>
    <property type="evidence" value="ECO:0007669"/>
    <property type="project" value="UniProtKB-EC"/>
</dbReference>
<accession>A0A3Q2NRL0</accession>
<dbReference type="FunFam" id="2.60.40.10:FF:000069">
    <property type="entry name" value="Alpha-protein kinase 3"/>
    <property type="match status" value="1"/>
</dbReference>
<evidence type="ECO:0000259" key="8">
    <source>
        <dbReference type="PROSITE" id="PS50835"/>
    </source>
</evidence>
<evidence type="ECO:0000256" key="5">
    <source>
        <dbReference type="ARBA" id="ARBA00047899"/>
    </source>
</evidence>
<dbReference type="Pfam" id="PF07679">
    <property type="entry name" value="I-set"/>
    <property type="match status" value="1"/>
</dbReference>
<evidence type="ECO:0000256" key="3">
    <source>
        <dbReference type="ARBA" id="ARBA00022737"/>
    </source>
</evidence>
<evidence type="ECO:0000256" key="7">
    <source>
        <dbReference type="SAM" id="MobiDB-lite"/>
    </source>
</evidence>
<dbReference type="PANTHER" id="PTHR47091:SF1">
    <property type="entry name" value="ALPHA-PROTEIN KINASE 3"/>
    <property type="match status" value="1"/>
</dbReference>
<dbReference type="PROSITE" id="PS50835">
    <property type="entry name" value="IG_LIKE"/>
    <property type="match status" value="1"/>
</dbReference>
<evidence type="ECO:0000256" key="6">
    <source>
        <dbReference type="ARBA" id="ARBA00048679"/>
    </source>
</evidence>
<keyword evidence="10" id="KW-1185">Reference proteome</keyword>
<organism evidence="9 10">
    <name type="scientific">Fundulus heteroclitus</name>
    <name type="common">Killifish</name>
    <name type="synonym">Mummichog</name>
    <dbReference type="NCBI Taxonomy" id="8078"/>
    <lineage>
        <taxon>Eukaryota</taxon>
        <taxon>Metazoa</taxon>
        <taxon>Chordata</taxon>
        <taxon>Craniata</taxon>
        <taxon>Vertebrata</taxon>
        <taxon>Euteleostomi</taxon>
        <taxon>Actinopterygii</taxon>
        <taxon>Neopterygii</taxon>
        <taxon>Teleostei</taxon>
        <taxon>Neoteleostei</taxon>
        <taxon>Acanthomorphata</taxon>
        <taxon>Ovalentaria</taxon>
        <taxon>Atherinomorphae</taxon>
        <taxon>Cyprinodontiformes</taxon>
        <taxon>Fundulidae</taxon>
        <taxon>Fundulus</taxon>
    </lineage>
</organism>
<dbReference type="InterPro" id="IPR007110">
    <property type="entry name" value="Ig-like_dom"/>
</dbReference>
<feature type="compositionally biased region" description="Polar residues" evidence="7">
    <location>
        <begin position="377"/>
        <end position="389"/>
    </location>
</feature>
<feature type="domain" description="Ig-like" evidence="8">
    <location>
        <begin position="62"/>
        <end position="151"/>
    </location>
</feature>
<evidence type="ECO:0000256" key="1">
    <source>
        <dbReference type="ARBA" id="ARBA00008651"/>
    </source>
</evidence>
<keyword evidence="3" id="KW-0677">Repeat</keyword>
<feature type="region of interest" description="Disordered" evidence="7">
    <location>
        <begin position="1"/>
        <end position="39"/>
    </location>
</feature>
<dbReference type="InterPro" id="IPR013098">
    <property type="entry name" value="Ig_I-set"/>
</dbReference>
<dbReference type="EC" id="2.7.11.1" evidence="2"/>
<dbReference type="AlphaFoldDB" id="A0A3Q2NRL0"/>
<reference evidence="9" key="2">
    <citation type="submission" date="2025-09" db="UniProtKB">
        <authorList>
            <consortium name="Ensembl"/>
        </authorList>
    </citation>
    <scope>IDENTIFICATION</scope>
</reference>
<comment type="similarity">
    <text evidence="1">Belongs to the protein kinase superfamily. Alpha-type protein kinase family. ALPK subfamily.</text>
</comment>
<sequence>MTSRRPMTRSFSGNGRTSSFSEEEGGSSNGRSESRNTYLSNVRPENSTLCSVMAQLTEDVQPSFETTLKSKAVSENCNVKFTCVVSYPAPELKWYKDDMEMDRYCGLPKYEIRRNGKTHTLHIYCTLDDAAIYQVSASNSKGIVSCSGVLEVGTMNEYKIHQRFFAKLKQKAEKKKRDVEDKGKKDNKENIQKEEQRSSPEHSHRKRSVPPLEEKPVVDNSAAAEPPGDAAEAKAVTSGSTDTRDYTSVNSSLDKEESEEALAKKRIKRSNSVDTGVNSSISKSHTMGSGGENSYDGGIGLAQFLAETLQSQSAEENQEEKPKEADMETLKEDKENEMEVTQNTLEEQDKEECTKAKERHEELVIESENKREKQPEVTHTSKLQKSSSPGVKHHYKGQKDHEQHNIQASISSMLH</sequence>
<dbReference type="STRING" id="8078.ENSFHEP00000001722"/>
<dbReference type="InterPro" id="IPR013783">
    <property type="entry name" value="Ig-like_fold"/>
</dbReference>
<evidence type="ECO:0000256" key="2">
    <source>
        <dbReference type="ARBA" id="ARBA00012513"/>
    </source>
</evidence>
<feature type="compositionally biased region" description="Low complexity" evidence="7">
    <location>
        <begin position="222"/>
        <end position="235"/>
    </location>
</feature>
<feature type="compositionally biased region" description="Basic and acidic residues" evidence="7">
    <location>
        <begin position="319"/>
        <end position="334"/>
    </location>
</feature>
<name>A0A3Q2NRL0_FUNHE</name>
<protein>
    <recommendedName>
        <fullName evidence="2">non-specific serine/threonine protein kinase</fullName>
        <ecNumber evidence="2">2.7.11.1</ecNumber>
    </recommendedName>
</protein>
<dbReference type="GeneTree" id="ENSGT00940000158534"/>
<dbReference type="GO" id="GO:0005634">
    <property type="term" value="C:nucleus"/>
    <property type="evidence" value="ECO:0007669"/>
    <property type="project" value="TreeGrafter"/>
</dbReference>
<proteinExistence type="inferred from homology"/>